<dbReference type="NCBIfam" id="TIGR00095">
    <property type="entry name" value="16S rRNA (guanine(966)-N(2))-methyltransferase RsmD"/>
    <property type="match status" value="1"/>
</dbReference>
<proteinExistence type="predicted"/>
<dbReference type="RefSeq" id="WP_121939669.1">
    <property type="nucleotide sequence ID" value="NZ_REFR01000014.1"/>
</dbReference>
<dbReference type="Pfam" id="PF03602">
    <property type="entry name" value="Cons_hypoth95"/>
    <property type="match status" value="1"/>
</dbReference>
<dbReference type="AlphaFoldDB" id="A0A3M0BYL1"/>
<name>A0A3M0BYL1_9PROT</name>
<dbReference type="PANTHER" id="PTHR43542:SF1">
    <property type="entry name" value="METHYLTRANSFERASE"/>
    <property type="match status" value="1"/>
</dbReference>
<dbReference type="PIRSF" id="PIRSF004553">
    <property type="entry name" value="CHP00095"/>
    <property type="match status" value="1"/>
</dbReference>
<evidence type="ECO:0000256" key="2">
    <source>
        <dbReference type="ARBA" id="ARBA00022679"/>
    </source>
</evidence>
<keyword evidence="2 3" id="KW-0808">Transferase</keyword>
<evidence type="ECO:0000256" key="1">
    <source>
        <dbReference type="ARBA" id="ARBA00022603"/>
    </source>
</evidence>
<dbReference type="GO" id="GO:0003676">
    <property type="term" value="F:nucleic acid binding"/>
    <property type="evidence" value="ECO:0007669"/>
    <property type="project" value="InterPro"/>
</dbReference>
<evidence type="ECO:0000313" key="4">
    <source>
        <dbReference type="Proteomes" id="UP000271227"/>
    </source>
</evidence>
<evidence type="ECO:0000313" key="3">
    <source>
        <dbReference type="EMBL" id="RMB02651.1"/>
    </source>
</evidence>
<accession>A0A3M0BYL1</accession>
<dbReference type="InterPro" id="IPR004398">
    <property type="entry name" value="RNA_MeTrfase_RsmD"/>
</dbReference>
<dbReference type="SUPFAM" id="SSF53335">
    <property type="entry name" value="S-adenosyl-L-methionine-dependent methyltransferases"/>
    <property type="match status" value="1"/>
</dbReference>
<dbReference type="CDD" id="cd02440">
    <property type="entry name" value="AdoMet_MTases"/>
    <property type="match status" value="1"/>
</dbReference>
<dbReference type="Gene3D" id="3.40.50.150">
    <property type="entry name" value="Vaccinia Virus protein VP39"/>
    <property type="match status" value="1"/>
</dbReference>
<dbReference type="InterPro" id="IPR002052">
    <property type="entry name" value="DNA_methylase_N6_adenine_CS"/>
</dbReference>
<keyword evidence="1 3" id="KW-0489">Methyltransferase</keyword>
<comment type="caution">
    <text evidence="3">The sequence shown here is derived from an EMBL/GenBank/DDBJ whole genome shotgun (WGS) entry which is preliminary data.</text>
</comment>
<dbReference type="Proteomes" id="UP000271227">
    <property type="component" value="Unassembled WGS sequence"/>
</dbReference>
<dbReference type="PROSITE" id="PS00092">
    <property type="entry name" value="N6_MTASE"/>
    <property type="match status" value="1"/>
</dbReference>
<organism evidence="3 4">
    <name type="scientific">Eilatimonas milleporae</name>
    <dbReference type="NCBI Taxonomy" id="911205"/>
    <lineage>
        <taxon>Bacteria</taxon>
        <taxon>Pseudomonadati</taxon>
        <taxon>Pseudomonadota</taxon>
        <taxon>Alphaproteobacteria</taxon>
        <taxon>Kordiimonadales</taxon>
        <taxon>Kordiimonadaceae</taxon>
        <taxon>Eilatimonas</taxon>
    </lineage>
</organism>
<dbReference type="GO" id="GO:0008168">
    <property type="term" value="F:methyltransferase activity"/>
    <property type="evidence" value="ECO:0007669"/>
    <property type="project" value="UniProtKB-KW"/>
</dbReference>
<sequence>MTRIIAGALRGRRLTVPRGSDIRPTTDRMRERLFSMLQHDRYPPLAGAGVVDLFAGTGALGLEALSRGAAWVTFVDNAPGALSCLRENISALNAGDRCKVLRTDARHIGTTETAADIIFMDPPYRQGLIPPTLSRLSAGGWLYDGSLVVAELASDEDMTVPMGWTLLDDRSQGAQRIMFLKPDGDGD</sequence>
<dbReference type="InterPro" id="IPR029063">
    <property type="entry name" value="SAM-dependent_MTases_sf"/>
</dbReference>
<dbReference type="GO" id="GO:0031167">
    <property type="term" value="P:rRNA methylation"/>
    <property type="evidence" value="ECO:0007669"/>
    <property type="project" value="InterPro"/>
</dbReference>
<dbReference type="EMBL" id="REFR01000014">
    <property type="protein sequence ID" value="RMB02651.1"/>
    <property type="molecule type" value="Genomic_DNA"/>
</dbReference>
<keyword evidence="4" id="KW-1185">Reference proteome</keyword>
<dbReference type="OrthoDB" id="9803017at2"/>
<protein>
    <submittedName>
        <fullName evidence="3">16S rRNA (Guanine966-N2)-methyltransferase</fullName>
    </submittedName>
</protein>
<reference evidence="3 4" key="1">
    <citation type="submission" date="2018-10" db="EMBL/GenBank/DDBJ databases">
        <title>Genomic Encyclopedia of Archaeal and Bacterial Type Strains, Phase II (KMG-II): from individual species to whole genera.</title>
        <authorList>
            <person name="Goeker M."/>
        </authorList>
    </citation>
    <scope>NUCLEOTIDE SEQUENCE [LARGE SCALE GENOMIC DNA]</scope>
    <source>
        <strain evidence="3 4">DSM 25217</strain>
    </source>
</reference>
<dbReference type="InParanoid" id="A0A3M0BYL1"/>
<dbReference type="FunCoup" id="A0A3M0BYL1">
    <property type="interactions" value="346"/>
</dbReference>
<gene>
    <name evidence="3" type="ORF">BXY39_3001</name>
</gene>
<dbReference type="PANTHER" id="PTHR43542">
    <property type="entry name" value="METHYLTRANSFERASE"/>
    <property type="match status" value="1"/>
</dbReference>